<protein>
    <recommendedName>
        <fullName evidence="6">Late embryogenesis abundant protein LEA-2 subgroup domain-containing protein</fullName>
    </recommendedName>
</protein>
<evidence type="ECO:0008006" key="6">
    <source>
        <dbReference type="Google" id="ProtNLM"/>
    </source>
</evidence>
<dbReference type="STRING" id="3821.A0A151QKW9"/>
<dbReference type="PANTHER" id="PTHR31234:SF65">
    <property type="entry name" value="LATE EMBRYOGENESIS ABUNDANT PROTEIN, LEA_2 SUBGROUP"/>
    <property type="match status" value="1"/>
</dbReference>
<evidence type="ECO:0000256" key="3">
    <source>
        <dbReference type="SAM" id="Phobius"/>
    </source>
</evidence>
<dbReference type="GO" id="GO:0098542">
    <property type="term" value="P:defense response to other organism"/>
    <property type="evidence" value="ECO:0007669"/>
    <property type="project" value="InterPro"/>
</dbReference>
<keyword evidence="5" id="KW-1185">Reference proteome</keyword>
<sequence>MASGGLKVCLIMSLLLFNIVTFAVLFLIFKPKDPNITVHPVGLQHFEFSLLPTLTMNMSIDTLITIENPNYGCFDYTKSIGYVNFHDIIVGEVPIRANLVPGRSHINVSTYTNFMVRKLINDSKFWSDVLVGTLNFTSKASLPGKALMLKIFKLKATAYSLCDITFNISSKNVHTKCISKIKLLFF</sequence>
<evidence type="ECO:0000313" key="5">
    <source>
        <dbReference type="Proteomes" id="UP000075243"/>
    </source>
</evidence>
<dbReference type="OMA" id="RIDSKCK"/>
<name>A0A151QKW9_CAJCA</name>
<accession>A0A151QKW9</accession>
<feature type="transmembrane region" description="Helical" evidence="3">
    <location>
        <begin position="9"/>
        <end position="29"/>
    </location>
</feature>
<keyword evidence="2 3" id="KW-0472">Membrane</keyword>
<dbReference type="InterPro" id="IPR044839">
    <property type="entry name" value="NDR1-like"/>
</dbReference>
<dbReference type="AlphaFoldDB" id="A0A151QKW9"/>
<gene>
    <name evidence="4" type="ORF">KK1_049545</name>
</gene>
<proteinExistence type="predicted"/>
<organism evidence="4 5">
    <name type="scientific">Cajanus cajan</name>
    <name type="common">Pigeon pea</name>
    <name type="synonym">Cajanus indicus</name>
    <dbReference type="NCBI Taxonomy" id="3821"/>
    <lineage>
        <taxon>Eukaryota</taxon>
        <taxon>Viridiplantae</taxon>
        <taxon>Streptophyta</taxon>
        <taxon>Embryophyta</taxon>
        <taxon>Tracheophyta</taxon>
        <taxon>Spermatophyta</taxon>
        <taxon>Magnoliopsida</taxon>
        <taxon>eudicotyledons</taxon>
        <taxon>Gunneridae</taxon>
        <taxon>Pentapetalae</taxon>
        <taxon>rosids</taxon>
        <taxon>fabids</taxon>
        <taxon>Fabales</taxon>
        <taxon>Fabaceae</taxon>
        <taxon>Papilionoideae</taxon>
        <taxon>50 kb inversion clade</taxon>
        <taxon>NPAAA clade</taxon>
        <taxon>indigoferoid/millettioid clade</taxon>
        <taxon>Phaseoleae</taxon>
        <taxon>Cajanus</taxon>
    </lineage>
</organism>
<evidence type="ECO:0000256" key="1">
    <source>
        <dbReference type="ARBA" id="ARBA00004370"/>
    </source>
</evidence>
<dbReference type="PANTHER" id="PTHR31234">
    <property type="entry name" value="LATE EMBRYOGENESIS ABUNDANT (LEA) HYDROXYPROLINE-RICH GLYCOPROTEIN FAMILY"/>
    <property type="match status" value="1"/>
</dbReference>
<reference evidence="4" key="1">
    <citation type="journal article" date="2012" name="Nat. Biotechnol.">
        <title>Draft genome sequence of pigeonpea (Cajanus cajan), an orphan legume crop of resource-poor farmers.</title>
        <authorList>
            <person name="Varshney R.K."/>
            <person name="Chen W."/>
            <person name="Li Y."/>
            <person name="Bharti A.K."/>
            <person name="Saxena R.K."/>
            <person name="Schlueter J.A."/>
            <person name="Donoghue M.T."/>
            <person name="Azam S."/>
            <person name="Fan G."/>
            <person name="Whaley A.M."/>
            <person name="Farmer A.D."/>
            <person name="Sheridan J."/>
            <person name="Iwata A."/>
            <person name="Tuteja R."/>
            <person name="Penmetsa R.V."/>
            <person name="Wu W."/>
            <person name="Upadhyaya H.D."/>
            <person name="Yang S.P."/>
            <person name="Shah T."/>
            <person name="Saxena K.B."/>
            <person name="Michael T."/>
            <person name="McCombie W.R."/>
            <person name="Yang B."/>
            <person name="Zhang G."/>
            <person name="Yang H."/>
            <person name="Wang J."/>
            <person name="Spillane C."/>
            <person name="Cook D.R."/>
            <person name="May G.D."/>
            <person name="Xu X."/>
            <person name="Jackson S.A."/>
        </authorList>
    </citation>
    <scope>NUCLEOTIDE SEQUENCE [LARGE SCALE GENOMIC DNA]</scope>
</reference>
<dbReference type="EMBL" id="KQ486988">
    <property type="protein sequence ID" value="KYP30933.1"/>
    <property type="molecule type" value="Genomic_DNA"/>
</dbReference>
<dbReference type="Gramene" id="C.cajan_48577.t">
    <property type="protein sequence ID" value="C.cajan_48577.t.cds1"/>
    <property type="gene ID" value="C.cajan_48577"/>
</dbReference>
<keyword evidence="3" id="KW-1133">Transmembrane helix</keyword>
<evidence type="ECO:0000256" key="2">
    <source>
        <dbReference type="ARBA" id="ARBA00023136"/>
    </source>
</evidence>
<evidence type="ECO:0000313" key="4">
    <source>
        <dbReference type="EMBL" id="KYP30933.1"/>
    </source>
</evidence>
<keyword evidence="3" id="KW-0812">Transmembrane</keyword>
<dbReference type="Proteomes" id="UP000075243">
    <property type="component" value="Unassembled WGS sequence"/>
</dbReference>
<comment type="subcellular location">
    <subcellularLocation>
        <location evidence="1">Membrane</location>
    </subcellularLocation>
</comment>
<dbReference type="GO" id="GO:0016020">
    <property type="term" value="C:membrane"/>
    <property type="evidence" value="ECO:0007669"/>
    <property type="project" value="UniProtKB-SubCell"/>
</dbReference>